<keyword evidence="2" id="KW-0328">Glycosyltransferase</keyword>
<dbReference type="Pfam" id="PF00201">
    <property type="entry name" value="UDPGT"/>
    <property type="match status" value="3"/>
</dbReference>
<protein>
    <recommendedName>
        <fullName evidence="7">UDP-glycosyltransferases domain-containing protein</fullName>
    </recommendedName>
</protein>
<keyword evidence="3" id="KW-0808">Transferase</keyword>
<dbReference type="PANTHER" id="PTHR48043">
    <property type="entry name" value="EG:EG0003.4 PROTEIN-RELATED"/>
    <property type="match status" value="1"/>
</dbReference>
<dbReference type="PANTHER" id="PTHR48043:SF159">
    <property type="entry name" value="EG:EG0003.4 PROTEIN-RELATED"/>
    <property type="match status" value="1"/>
</dbReference>
<evidence type="ECO:0000313" key="5">
    <source>
        <dbReference type="EMBL" id="KYB25474.1"/>
    </source>
</evidence>
<name>A0A139WC46_TRICA</name>
<dbReference type="OMA" id="NEPKYKQ"/>
<organism evidence="5 6">
    <name type="scientific">Tribolium castaneum</name>
    <name type="common">Red flour beetle</name>
    <dbReference type="NCBI Taxonomy" id="7070"/>
    <lineage>
        <taxon>Eukaryota</taxon>
        <taxon>Metazoa</taxon>
        <taxon>Ecdysozoa</taxon>
        <taxon>Arthropoda</taxon>
        <taxon>Hexapoda</taxon>
        <taxon>Insecta</taxon>
        <taxon>Pterygota</taxon>
        <taxon>Neoptera</taxon>
        <taxon>Endopterygota</taxon>
        <taxon>Coleoptera</taxon>
        <taxon>Polyphaga</taxon>
        <taxon>Cucujiformia</taxon>
        <taxon>Tenebrionidae</taxon>
        <taxon>Tenebrionidae incertae sedis</taxon>
        <taxon>Tribolium</taxon>
    </lineage>
</organism>
<keyword evidence="4" id="KW-0472">Membrane</keyword>
<evidence type="ECO:0000313" key="6">
    <source>
        <dbReference type="Proteomes" id="UP000007266"/>
    </source>
</evidence>
<comment type="similarity">
    <text evidence="1">Belongs to the UDP-glycosyltransferase family.</text>
</comment>
<dbReference type="Proteomes" id="UP000007266">
    <property type="component" value="Linkage group 9"/>
</dbReference>
<evidence type="ECO:0008006" key="7">
    <source>
        <dbReference type="Google" id="ProtNLM"/>
    </source>
</evidence>
<dbReference type="InterPro" id="IPR050271">
    <property type="entry name" value="UDP-glycosyltransferase"/>
</dbReference>
<evidence type="ECO:0000256" key="1">
    <source>
        <dbReference type="ARBA" id="ARBA00009995"/>
    </source>
</evidence>
<dbReference type="PROSITE" id="PS00375">
    <property type="entry name" value="UDPGT"/>
    <property type="match status" value="3"/>
</dbReference>
<dbReference type="FunCoup" id="A0A139WC46">
    <property type="interactions" value="375"/>
</dbReference>
<accession>A0A139WC46</accession>
<gene>
    <name evidence="5" type="primary">AUGUSTUS-3.0.2_34241</name>
    <name evidence="5" type="ORF">TcasGA2_TC034241</name>
</gene>
<evidence type="ECO:0000256" key="3">
    <source>
        <dbReference type="ARBA" id="ARBA00022679"/>
    </source>
</evidence>
<dbReference type="Gene3D" id="3.40.50.2000">
    <property type="entry name" value="Glycogen Phosphorylase B"/>
    <property type="match status" value="4"/>
</dbReference>
<dbReference type="InterPro" id="IPR035595">
    <property type="entry name" value="UDP_glycos_trans_CS"/>
</dbReference>
<proteinExistence type="inferred from homology"/>
<reference evidence="5 6" key="2">
    <citation type="journal article" date="2010" name="Nucleic Acids Res.">
        <title>BeetleBase in 2010: revisions to provide comprehensive genomic information for Tribolium castaneum.</title>
        <authorList>
            <person name="Kim H.S."/>
            <person name="Murphy T."/>
            <person name="Xia J."/>
            <person name="Caragea D."/>
            <person name="Park Y."/>
            <person name="Beeman R.W."/>
            <person name="Lorenzen M.D."/>
            <person name="Butcher S."/>
            <person name="Manak J.R."/>
            <person name="Brown S.J."/>
        </authorList>
    </citation>
    <scope>GENOME REANNOTATION</scope>
    <source>
        <strain evidence="5 6">Georgia GA2</strain>
    </source>
</reference>
<evidence type="ECO:0000256" key="4">
    <source>
        <dbReference type="SAM" id="Phobius"/>
    </source>
</evidence>
<sequence length="1391" mass="159224">MKGFWKKLVDFKNKGTIERTLNDFDRGLKQTEAVLKNCEVQRLLNSARHYDLVIVEHSFNEAAIGMGYHFNAPVVVLAPSGLNFRFYHLVGAPAPSSYVLDAFSVQTQLDTFWDRLNNFIMSNFLEFLRTTMHLPKQNQLFQKYFKTEVDLDTIMYNVSLMLSNSHSTVYNAVPYVPAVINIGGYHVKSPNGLPENLKNYLDNARNGVILFSMGSSMKSKDMDPKIHKLFINVFSKLKEDVVWKFESDLENIPKNVKTFQWLPQQDVLAHPNVRAFITHGGLSSLIEAVYFGVPVVGLPSFADQESNMAVAVTRGYGIRVDMKDITEDNLYKALQEILNEPKYKQNAIKMSKLMHDQPMKPIDSAIYWIEYIIRHRGAPYLRSPGLDLACTKMVVIKILRQGGFNKFSLAKMKLQLLFLCCVSGIHCAKILMIFPFPSFNFYNLMFRLVKELANHNHKVTFVSPFANNDSEINYEFIFVGDLTERMKKVRIEHLSLMKKGTIGRTLYDFSLGLEMTELMLKSKQVQNLLNSSRRYDVVIIEQYFNEAIIGMGHHFNAPVIILSPVRLGFRSNHLIGAPAPSSYVLDTHSLETKLDTFWDKLHNFLVRNFLELVRSTIYLSKQNQLFKKYFKTEVNLDQVMYNVSLVLSNSHSTIHDAVPHLPAVKNIGGYHVETPNKLPEDLKNYLNTAKNGVILVSMGSGLRSKDLDPKMHKLFINVFSKLKQNVIWKFETELKNTPKNLKTFQWLPQQDVLAHPNIRAFITHGGVSSLIEAVYFGVPVVGIPCFADQENNLETAAKRGYAVKVLIKNITEDNLHEALQKVLNEPKYKQNALKMSRLMHDQPMKPIDSAIYWIEYVIRHRGAPYLRSASLDLKCLNRSTKLATMYLKTLVFCALLSLCNGYKILAVFPTPFHSHCTLASKLVTELAKRGHEVTYLSPFPKKTQTKNLREISLESIIPVINERKKQLLSLNDHSVFHTVHFLTNMGYAVTEEFYRNENVQKLLKSQEHFDLIILAQFVNEGLVGLAHHFNAPFVLMSSMPLFAWSKFFLTHPAPSSYVPNLLTPYSGHMNFWQRLCNSIYDVYSILYHQWVILPKHNQLIKKHIRGEPDVHNLLNNASLLLVNSHVSANEPTVQIPNVVEMGGMHLEEPKKLPEDLQKFLDGSKDGVIVFSMGSNLKSSDLPRDKRDAILRAFSKLKQNVLWKWEEEELPGQPKNVKLMKWMPQTDILAHPNVKAFVTHGGLLSTMESIYRGVPTIGIPIFSDQKTNMEIAVSYGYALLLPLQELTEEKLSSALDEILSNPKYRENVLKRSKIMKDRPIKPLDNAIYWIEYVIRHQGAPHLRYPGMDLNWFQRNLLDVGAFATIALLLILALIRLIVKLIFNKKVTKEKIN</sequence>
<dbReference type="EMBL" id="KQ971371">
    <property type="protein sequence ID" value="KYB25474.1"/>
    <property type="molecule type" value="Genomic_DNA"/>
</dbReference>
<dbReference type="SUPFAM" id="SSF53756">
    <property type="entry name" value="UDP-Glycosyltransferase/glycogen phosphorylase"/>
    <property type="match status" value="3"/>
</dbReference>
<reference evidence="5 6" key="1">
    <citation type="journal article" date="2008" name="Nature">
        <title>The genome of the model beetle and pest Tribolium castaneum.</title>
        <authorList>
            <consortium name="Tribolium Genome Sequencing Consortium"/>
            <person name="Richards S."/>
            <person name="Gibbs R.A."/>
            <person name="Weinstock G.M."/>
            <person name="Brown S.J."/>
            <person name="Denell R."/>
            <person name="Beeman R.W."/>
            <person name="Gibbs R."/>
            <person name="Beeman R.W."/>
            <person name="Brown S.J."/>
            <person name="Bucher G."/>
            <person name="Friedrich M."/>
            <person name="Grimmelikhuijzen C.J."/>
            <person name="Klingler M."/>
            <person name="Lorenzen M."/>
            <person name="Richards S."/>
            <person name="Roth S."/>
            <person name="Schroder R."/>
            <person name="Tautz D."/>
            <person name="Zdobnov E.M."/>
            <person name="Muzny D."/>
            <person name="Gibbs R.A."/>
            <person name="Weinstock G.M."/>
            <person name="Attaway T."/>
            <person name="Bell S."/>
            <person name="Buhay C.J."/>
            <person name="Chandrabose M.N."/>
            <person name="Chavez D."/>
            <person name="Clerk-Blankenburg K.P."/>
            <person name="Cree A."/>
            <person name="Dao M."/>
            <person name="Davis C."/>
            <person name="Chacko J."/>
            <person name="Dinh H."/>
            <person name="Dugan-Rocha S."/>
            <person name="Fowler G."/>
            <person name="Garner T.T."/>
            <person name="Garnes J."/>
            <person name="Gnirke A."/>
            <person name="Hawes A."/>
            <person name="Hernandez J."/>
            <person name="Hines S."/>
            <person name="Holder M."/>
            <person name="Hume J."/>
            <person name="Jhangiani S.N."/>
            <person name="Joshi V."/>
            <person name="Khan Z.M."/>
            <person name="Jackson L."/>
            <person name="Kovar C."/>
            <person name="Kowis A."/>
            <person name="Lee S."/>
            <person name="Lewis L.R."/>
            <person name="Margolis J."/>
            <person name="Morgan M."/>
            <person name="Nazareth L.V."/>
            <person name="Nguyen N."/>
            <person name="Okwuonu G."/>
            <person name="Parker D."/>
            <person name="Richards S."/>
            <person name="Ruiz S.J."/>
            <person name="Santibanez J."/>
            <person name="Savard J."/>
            <person name="Scherer S.E."/>
            <person name="Schneider B."/>
            <person name="Sodergren E."/>
            <person name="Tautz D."/>
            <person name="Vattahil S."/>
            <person name="Villasana D."/>
            <person name="White C.S."/>
            <person name="Wright R."/>
            <person name="Park Y."/>
            <person name="Beeman R.W."/>
            <person name="Lord J."/>
            <person name="Oppert B."/>
            <person name="Lorenzen M."/>
            <person name="Brown S."/>
            <person name="Wang L."/>
            <person name="Savard J."/>
            <person name="Tautz D."/>
            <person name="Richards S."/>
            <person name="Weinstock G."/>
            <person name="Gibbs R.A."/>
            <person name="Liu Y."/>
            <person name="Worley K."/>
            <person name="Weinstock G."/>
            <person name="Elsik C.G."/>
            <person name="Reese J.T."/>
            <person name="Elhaik E."/>
            <person name="Landan G."/>
            <person name="Graur D."/>
            <person name="Arensburger P."/>
            <person name="Atkinson P."/>
            <person name="Beeman R.W."/>
            <person name="Beidler J."/>
            <person name="Brown S.J."/>
            <person name="Demuth J.P."/>
            <person name="Drury D.W."/>
            <person name="Du Y.Z."/>
            <person name="Fujiwara H."/>
            <person name="Lorenzen M."/>
            <person name="Maselli V."/>
            <person name="Osanai M."/>
            <person name="Park Y."/>
            <person name="Robertson H.M."/>
            <person name="Tu Z."/>
            <person name="Wang J.J."/>
            <person name="Wang S."/>
            <person name="Richards S."/>
            <person name="Song H."/>
            <person name="Zhang L."/>
            <person name="Sodergren E."/>
            <person name="Werner D."/>
            <person name="Stanke M."/>
            <person name="Morgenstern B."/>
            <person name="Solovyev V."/>
            <person name="Kosarev P."/>
            <person name="Brown G."/>
            <person name="Chen H.C."/>
            <person name="Ermolaeva O."/>
            <person name="Hlavina W."/>
            <person name="Kapustin Y."/>
            <person name="Kiryutin B."/>
            <person name="Kitts P."/>
            <person name="Maglott D."/>
            <person name="Pruitt K."/>
            <person name="Sapojnikov V."/>
            <person name="Souvorov A."/>
            <person name="Mackey A.J."/>
            <person name="Waterhouse R.M."/>
            <person name="Wyder S."/>
            <person name="Zdobnov E.M."/>
            <person name="Zdobnov E.M."/>
            <person name="Wyder S."/>
            <person name="Kriventseva E.V."/>
            <person name="Kadowaki T."/>
            <person name="Bork P."/>
            <person name="Aranda M."/>
            <person name="Bao R."/>
            <person name="Beermann A."/>
            <person name="Berns N."/>
            <person name="Bolognesi R."/>
            <person name="Bonneton F."/>
            <person name="Bopp D."/>
            <person name="Brown S.J."/>
            <person name="Bucher G."/>
            <person name="Butts T."/>
            <person name="Chaumot A."/>
            <person name="Denell R.E."/>
            <person name="Ferrier D.E."/>
            <person name="Friedrich M."/>
            <person name="Gordon C.M."/>
            <person name="Jindra M."/>
            <person name="Klingler M."/>
            <person name="Lan Q."/>
            <person name="Lattorff H.M."/>
            <person name="Laudet V."/>
            <person name="von Levetsow C."/>
            <person name="Liu Z."/>
            <person name="Lutz R."/>
            <person name="Lynch J.A."/>
            <person name="da Fonseca R.N."/>
            <person name="Posnien N."/>
            <person name="Reuter R."/>
            <person name="Roth S."/>
            <person name="Savard J."/>
            <person name="Schinko J.B."/>
            <person name="Schmitt C."/>
            <person name="Schoppmeier M."/>
            <person name="Schroder R."/>
            <person name="Shippy T.D."/>
            <person name="Simonnet F."/>
            <person name="Marques-Souza H."/>
            <person name="Tautz D."/>
            <person name="Tomoyasu Y."/>
            <person name="Trauner J."/>
            <person name="Van der Zee M."/>
            <person name="Vervoort M."/>
            <person name="Wittkopp N."/>
            <person name="Wimmer E.A."/>
            <person name="Yang X."/>
            <person name="Jones A.K."/>
            <person name="Sattelle D.B."/>
            <person name="Ebert P.R."/>
            <person name="Nelson D."/>
            <person name="Scott J.G."/>
            <person name="Beeman R.W."/>
            <person name="Muthukrishnan S."/>
            <person name="Kramer K.J."/>
            <person name="Arakane Y."/>
            <person name="Beeman R.W."/>
            <person name="Zhu Q."/>
            <person name="Hogenkamp D."/>
            <person name="Dixit R."/>
            <person name="Oppert B."/>
            <person name="Jiang H."/>
            <person name="Zou Z."/>
            <person name="Marshall J."/>
            <person name="Elpidina E."/>
            <person name="Vinokurov K."/>
            <person name="Oppert C."/>
            <person name="Zou Z."/>
            <person name="Evans J."/>
            <person name="Lu Z."/>
            <person name="Zhao P."/>
            <person name="Sumathipala N."/>
            <person name="Altincicek B."/>
            <person name="Vilcinskas A."/>
            <person name="Williams M."/>
            <person name="Hultmark D."/>
            <person name="Hetru C."/>
            <person name="Jiang H."/>
            <person name="Grimmelikhuijzen C.J."/>
            <person name="Hauser F."/>
            <person name="Cazzamali G."/>
            <person name="Williamson M."/>
            <person name="Park Y."/>
            <person name="Li B."/>
            <person name="Tanaka Y."/>
            <person name="Predel R."/>
            <person name="Neupert S."/>
            <person name="Schachtner J."/>
            <person name="Verleyen P."/>
            <person name="Raible F."/>
            <person name="Bork P."/>
            <person name="Friedrich M."/>
            <person name="Walden K.K."/>
            <person name="Robertson H.M."/>
            <person name="Angeli S."/>
            <person name="Foret S."/>
            <person name="Bucher G."/>
            <person name="Schuetz S."/>
            <person name="Maleszka R."/>
            <person name="Wimmer E.A."/>
            <person name="Beeman R.W."/>
            <person name="Lorenzen M."/>
            <person name="Tomoyasu Y."/>
            <person name="Miller S.C."/>
            <person name="Grossmann D."/>
            <person name="Bucher G."/>
        </authorList>
    </citation>
    <scope>NUCLEOTIDE SEQUENCE [LARGE SCALE GENOMIC DNA]</scope>
    <source>
        <strain evidence="5 6">Georgia GA2</strain>
    </source>
</reference>
<dbReference type="FunFam" id="3.40.50.2000:FF:000144">
    <property type="entry name" value="UDP-glucuronosyltransferase"/>
    <property type="match status" value="1"/>
</dbReference>
<dbReference type="InterPro" id="IPR002213">
    <property type="entry name" value="UDP_glucos_trans"/>
</dbReference>
<dbReference type="GO" id="GO:0008194">
    <property type="term" value="F:UDP-glycosyltransferase activity"/>
    <property type="evidence" value="ECO:0000318"/>
    <property type="project" value="GO_Central"/>
</dbReference>
<dbReference type="FunFam" id="3.40.50.2000:FF:000050">
    <property type="entry name" value="UDP-glucuronosyltransferase"/>
    <property type="match status" value="3"/>
</dbReference>
<feature type="transmembrane region" description="Helical" evidence="4">
    <location>
        <begin position="1358"/>
        <end position="1381"/>
    </location>
</feature>
<evidence type="ECO:0000256" key="2">
    <source>
        <dbReference type="ARBA" id="ARBA00022676"/>
    </source>
</evidence>
<dbReference type="CDD" id="cd03784">
    <property type="entry name" value="GT1_Gtf-like"/>
    <property type="match status" value="3"/>
</dbReference>
<dbReference type="InParanoid" id="A0A139WC46"/>
<keyword evidence="6" id="KW-1185">Reference proteome</keyword>
<keyword evidence="4" id="KW-1133">Transmembrane helix</keyword>
<keyword evidence="4" id="KW-0812">Transmembrane</keyword>